<keyword evidence="3" id="KW-1185">Reference proteome</keyword>
<evidence type="ECO:0000256" key="1">
    <source>
        <dbReference type="ARBA" id="ARBA00022795"/>
    </source>
</evidence>
<dbReference type="RefSeq" id="WP_190929263.1">
    <property type="nucleotide sequence ID" value="NZ_JACXJA010000021.1"/>
</dbReference>
<dbReference type="AlphaFoldDB" id="A0A927CBJ3"/>
<proteinExistence type="predicted"/>
<keyword evidence="2" id="KW-0969">Cilium</keyword>
<dbReference type="InterPro" id="IPR036679">
    <property type="entry name" value="FlgN-like_sf"/>
</dbReference>
<dbReference type="GO" id="GO:0044780">
    <property type="term" value="P:bacterial-type flagellum assembly"/>
    <property type="evidence" value="ECO:0007669"/>
    <property type="project" value="InterPro"/>
</dbReference>
<dbReference type="Gene3D" id="1.20.58.300">
    <property type="entry name" value="FlgN-like"/>
    <property type="match status" value="1"/>
</dbReference>
<dbReference type="Proteomes" id="UP000639396">
    <property type="component" value="Unassembled WGS sequence"/>
</dbReference>
<dbReference type="Pfam" id="PF05130">
    <property type="entry name" value="FlgN"/>
    <property type="match status" value="1"/>
</dbReference>
<evidence type="ECO:0000313" key="3">
    <source>
        <dbReference type="Proteomes" id="UP000639396"/>
    </source>
</evidence>
<reference evidence="2" key="1">
    <citation type="submission" date="2020-09" db="EMBL/GenBank/DDBJ databases">
        <title>A novel bacterium of genus Paenibacillus, isolated from South China Sea.</title>
        <authorList>
            <person name="Huang H."/>
            <person name="Mo K."/>
            <person name="Hu Y."/>
        </authorList>
    </citation>
    <scope>NUCLEOTIDE SEQUENCE</scope>
    <source>
        <strain evidence="2">IB182363</strain>
    </source>
</reference>
<name>A0A927CBJ3_9BACL</name>
<keyword evidence="2" id="KW-0282">Flagellum</keyword>
<dbReference type="InterPro" id="IPR007809">
    <property type="entry name" value="FlgN-like"/>
</dbReference>
<gene>
    <name evidence="2" type="ORF">IDH45_16695</name>
</gene>
<dbReference type="EMBL" id="JACXJA010000021">
    <property type="protein sequence ID" value="MBD2863633.1"/>
    <property type="molecule type" value="Genomic_DNA"/>
</dbReference>
<organism evidence="2 3">
    <name type="scientific">Paenibacillus oceani</name>
    <dbReference type="NCBI Taxonomy" id="2772510"/>
    <lineage>
        <taxon>Bacteria</taxon>
        <taxon>Bacillati</taxon>
        <taxon>Bacillota</taxon>
        <taxon>Bacilli</taxon>
        <taxon>Bacillales</taxon>
        <taxon>Paenibacillaceae</taxon>
        <taxon>Paenibacillus</taxon>
    </lineage>
</organism>
<accession>A0A927CBJ3</accession>
<dbReference type="SUPFAM" id="SSF140566">
    <property type="entry name" value="FlgN-like"/>
    <property type="match status" value="1"/>
</dbReference>
<keyword evidence="1" id="KW-1005">Bacterial flagellum biogenesis</keyword>
<sequence>MEAILQSLDQLIEVHRLLLELSRHKREAIVHNDVERLMQMTQKENKWTKRVEQLDAERTEAVLAYMRSRKMYVTGAITVSTLSKIVTRLEEKEALVARQQELVRLIGEIKQENELNMQLVEQSLAYINYSIDVFVGSDNQDVVYQHPQQEQHTYQARPMFDQKA</sequence>
<protein>
    <submittedName>
        <fullName evidence="2">Flagellar protein FlgN</fullName>
    </submittedName>
</protein>
<keyword evidence="2" id="KW-0966">Cell projection</keyword>
<evidence type="ECO:0000313" key="2">
    <source>
        <dbReference type="EMBL" id="MBD2863633.1"/>
    </source>
</evidence>
<comment type="caution">
    <text evidence="2">The sequence shown here is derived from an EMBL/GenBank/DDBJ whole genome shotgun (WGS) entry which is preliminary data.</text>
</comment>